<gene>
    <name evidence="1" type="ORF">RBWH47_01628</name>
</gene>
<dbReference type="AlphaFoldDB" id="F2AW55"/>
<dbReference type="EMBL" id="AFAR01000196">
    <property type="protein sequence ID" value="EGF26107.1"/>
    <property type="molecule type" value="Genomic_DNA"/>
</dbReference>
<accession>F2AW55</accession>
<organism evidence="1 2">
    <name type="scientific">Rhodopirellula baltica WH47</name>
    <dbReference type="NCBI Taxonomy" id="991778"/>
    <lineage>
        <taxon>Bacteria</taxon>
        <taxon>Pseudomonadati</taxon>
        <taxon>Planctomycetota</taxon>
        <taxon>Planctomycetia</taxon>
        <taxon>Pirellulales</taxon>
        <taxon>Pirellulaceae</taxon>
        <taxon>Rhodopirellula</taxon>
    </lineage>
</organism>
<comment type="caution">
    <text evidence="1">The sequence shown here is derived from an EMBL/GenBank/DDBJ whole genome shotgun (WGS) entry which is preliminary data.</text>
</comment>
<reference evidence="1 2" key="1">
    <citation type="journal article" date="2013" name="Mar. Genomics">
        <title>Expression of sulfatases in Rhodopirellula baltica and the diversity of sulfatases in the genus Rhodopirellula.</title>
        <authorList>
            <person name="Wegner C.E."/>
            <person name="Richter-Heitmann T."/>
            <person name="Klindworth A."/>
            <person name="Klockow C."/>
            <person name="Richter M."/>
            <person name="Achstetter T."/>
            <person name="Glockner F.O."/>
            <person name="Harder J."/>
        </authorList>
    </citation>
    <scope>NUCLEOTIDE SEQUENCE [LARGE SCALE GENOMIC DNA]</scope>
    <source>
        <strain evidence="1 2">WH47</strain>
    </source>
</reference>
<protein>
    <submittedName>
        <fullName evidence="1">Uncharacterized protein</fullName>
    </submittedName>
</protein>
<evidence type="ECO:0000313" key="1">
    <source>
        <dbReference type="EMBL" id="EGF26107.1"/>
    </source>
</evidence>
<evidence type="ECO:0000313" key="2">
    <source>
        <dbReference type="Proteomes" id="UP000006222"/>
    </source>
</evidence>
<proteinExistence type="predicted"/>
<dbReference type="PATRIC" id="fig|991778.3.peg.4199"/>
<sequence length="54" mass="6025">MPAGALNVGQEWPTYQQNQRAVASRITWAALLTRRVVTLHHPPRPEPPPNETLG</sequence>
<dbReference type="Proteomes" id="UP000006222">
    <property type="component" value="Unassembled WGS sequence"/>
</dbReference>
<name>F2AW55_RHOBT</name>